<dbReference type="AlphaFoldDB" id="A0A810N906"/>
<keyword evidence="9" id="KW-1185">Reference proteome</keyword>
<evidence type="ECO:0000256" key="6">
    <source>
        <dbReference type="SAM" id="MobiDB-lite"/>
    </source>
</evidence>
<evidence type="ECO:0000313" key="8">
    <source>
        <dbReference type="EMBL" id="BCJ68609.1"/>
    </source>
</evidence>
<comment type="subcellular location">
    <subcellularLocation>
        <location evidence="5">Cell membrane</location>
        <topology evidence="5">Multi-pass membrane protein</topology>
    </subcellularLocation>
    <subcellularLocation>
        <location evidence="1">Membrane</location>
        <topology evidence="1">Multi-pass membrane protein</topology>
    </subcellularLocation>
</comment>
<keyword evidence="2 5" id="KW-0812">Transmembrane</keyword>
<proteinExistence type="inferred from homology"/>
<feature type="transmembrane region" description="Helical" evidence="5">
    <location>
        <begin position="130"/>
        <end position="150"/>
    </location>
</feature>
<accession>A0A810N906</accession>
<keyword evidence="4 5" id="KW-0472">Membrane</keyword>
<comment type="similarity">
    <text evidence="5">Belongs to the binding-protein-dependent transport system permease family.</text>
</comment>
<dbReference type="RefSeq" id="WP_212817818.1">
    <property type="nucleotide sequence ID" value="NZ_AP023359.1"/>
</dbReference>
<dbReference type="InterPro" id="IPR035906">
    <property type="entry name" value="MetI-like_sf"/>
</dbReference>
<dbReference type="PROSITE" id="PS50928">
    <property type="entry name" value="ABC_TM1"/>
    <property type="match status" value="1"/>
</dbReference>
<gene>
    <name evidence="8" type="ORF">Prubr_56300</name>
</gene>
<evidence type="ECO:0000256" key="3">
    <source>
        <dbReference type="ARBA" id="ARBA00022989"/>
    </source>
</evidence>
<feature type="transmembrane region" description="Helical" evidence="5">
    <location>
        <begin position="97"/>
        <end position="118"/>
    </location>
</feature>
<dbReference type="Pfam" id="PF00528">
    <property type="entry name" value="BPD_transp_1"/>
    <property type="match status" value="1"/>
</dbReference>
<dbReference type="EMBL" id="AP023359">
    <property type="protein sequence ID" value="BCJ68609.1"/>
    <property type="molecule type" value="Genomic_DNA"/>
</dbReference>
<evidence type="ECO:0000256" key="5">
    <source>
        <dbReference type="RuleBase" id="RU363032"/>
    </source>
</evidence>
<keyword evidence="3 5" id="KW-1133">Transmembrane helix</keyword>
<dbReference type="InterPro" id="IPR052730">
    <property type="entry name" value="Sugar_ABC_transporter"/>
</dbReference>
<dbReference type="PANTHER" id="PTHR43759:SF1">
    <property type="entry name" value="GLUCOSE IMPORT SYSTEM PERMEASE PROTEIN GLCT"/>
    <property type="match status" value="1"/>
</dbReference>
<feature type="region of interest" description="Disordered" evidence="6">
    <location>
        <begin position="1"/>
        <end position="21"/>
    </location>
</feature>
<dbReference type="Proteomes" id="UP000680866">
    <property type="component" value="Chromosome"/>
</dbReference>
<feature type="transmembrane region" description="Helical" evidence="5">
    <location>
        <begin position="178"/>
        <end position="204"/>
    </location>
</feature>
<feature type="transmembrane region" description="Helical" evidence="5">
    <location>
        <begin position="225"/>
        <end position="246"/>
    </location>
</feature>
<feature type="compositionally biased region" description="Pro residues" evidence="6">
    <location>
        <begin position="8"/>
        <end position="21"/>
    </location>
</feature>
<evidence type="ECO:0000256" key="1">
    <source>
        <dbReference type="ARBA" id="ARBA00004141"/>
    </source>
</evidence>
<dbReference type="GO" id="GO:0055085">
    <property type="term" value="P:transmembrane transport"/>
    <property type="evidence" value="ECO:0007669"/>
    <property type="project" value="InterPro"/>
</dbReference>
<dbReference type="KEGG" id="pry:Prubr_56300"/>
<feature type="transmembrane region" description="Helical" evidence="5">
    <location>
        <begin position="42"/>
        <end position="62"/>
    </location>
</feature>
<feature type="transmembrane region" description="Helical" evidence="5">
    <location>
        <begin position="284"/>
        <end position="305"/>
    </location>
</feature>
<dbReference type="PANTHER" id="PTHR43759">
    <property type="entry name" value="TREHALOSE TRANSPORT SYSTEM PERMEASE PROTEIN SUGA"/>
    <property type="match status" value="1"/>
</dbReference>
<evidence type="ECO:0000256" key="2">
    <source>
        <dbReference type="ARBA" id="ARBA00022692"/>
    </source>
</evidence>
<reference evidence="8" key="1">
    <citation type="submission" date="2020-08" db="EMBL/GenBank/DDBJ databases">
        <title>Whole genome shotgun sequence of Polymorphospora rubra NBRC 101157.</title>
        <authorList>
            <person name="Komaki H."/>
            <person name="Tamura T."/>
        </authorList>
    </citation>
    <scope>NUCLEOTIDE SEQUENCE</scope>
    <source>
        <strain evidence="8">NBRC 101157</strain>
    </source>
</reference>
<name>A0A810N906_9ACTN</name>
<evidence type="ECO:0000256" key="4">
    <source>
        <dbReference type="ARBA" id="ARBA00023136"/>
    </source>
</evidence>
<dbReference type="SUPFAM" id="SSF161098">
    <property type="entry name" value="MetI-like"/>
    <property type="match status" value="1"/>
</dbReference>
<evidence type="ECO:0000313" key="9">
    <source>
        <dbReference type="Proteomes" id="UP000680866"/>
    </source>
</evidence>
<protein>
    <submittedName>
        <fullName evidence="8">ABC transporter permease</fullName>
    </submittedName>
</protein>
<feature type="domain" description="ABC transmembrane type-1" evidence="7">
    <location>
        <begin position="93"/>
        <end position="305"/>
    </location>
</feature>
<dbReference type="CDD" id="cd06261">
    <property type="entry name" value="TM_PBP2"/>
    <property type="match status" value="1"/>
</dbReference>
<evidence type="ECO:0000259" key="7">
    <source>
        <dbReference type="PROSITE" id="PS50928"/>
    </source>
</evidence>
<dbReference type="Gene3D" id="1.10.3720.10">
    <property type="entry name" value="MetI-like"/>
    <property type="match status" value="1"/>
</dbReference>
<keyword evidence="5" id="KW-0813">Transport</keyword>
<sequence length="315" mass="34538">MAQTTESPPRPTPKAPAPQPAPRRRLLDVLDRYDRYILPAPALIVVVAMLAFPIGYTIYLSFHEWSGGLRPPEFVGLDNLTRSLTDGQFWGSIWRTVYFVTLSVGLQVVLGVGAALLFHQRFPGRGMARTLFMFPMIATPAAVALVWKMMFDPTIGILNYIVQSVGGPTLLWISDANLVIPALAIVDTWMWTPLVMLIVLAGLAALPQEPFEAAKVDGAGPIRTFVSVTLPLLSPVILVAALFRLIDAIKTFDIIKVITDGGPGTASETLNLYAFKQGLSYLHFGYGSMLLVWLTLLVFVVAIVFTRLRARTDQG</sequence>
<organism evidence="8 9">
    <name type="scientific">Polymorphospora rubra</name>
    <dbReference type="NCBI Taxonomy" id="338584"/>
    <lineage>
        <taxon>Bacteria</taxon>
        <taxon>Bacillati</taxon>
        <taxon>Actinomycetota</taxon>
        <taxon>Actinomycetes</taxon>
        <taxon>Micromonosporales</taxon>
        <taxon>Micromonosporaceae</taxon>
        <taxon>Polymorphospora</taxon>
    </lineage>
</organism>
<dbReference type="InterPro" id="IPR000515">
    <property type="entry name" value="MetI-like"/>
</dbReference>
<dbReference type="GO" id="GO:0005886">
    <property type="term" value="C:plasma membrane"/>
    <property type="evidence" value="ECO:0007669"/>
    <property type="project" value="UniProtKB-SubCell"/>
</dbReference>